<dbReference type="InterPro" id="IPR027417">
    <property type="entry name" value="P-loop_NTPase"/>
</dbReference>
<dbReference type="PROSITE" id="PS00211">
    <property type="entry name" value="ABC_TRANSPORTER_1"/>
    <property type="match status" value="1"/>
</dbReference>
<dbReference type="Pfam" id="PF00005">
    <property type="entry name" value="ABC_tran"/>
    <property type="match status" value="1"/>
</dbReference>
<dbReference type="PANTHER" id="PTHR42788:SF13">
    <property type="entry name" value="ALIPHATIC SULFONATES IMPORT ATP-BINDING PROTEIN SSUB"/>
    <property type="match status" value="1"/>
</dbReference>
<keyword evidence="2" id="KW-0547">Nucleotide-binding</keyword>
<dbReference type="InterPro" id="IPR003593">
    <property type="entry name" value="AAA+_ATPase"/>
</dbReference>
<reference evidence="5" key="1">
    <citation type="journal article" date="2021" name="PeerJ">
        <title>Extensive microbial diversity within the chicken gut microbiome revealed by metagenomics and culture.</title>
        <authorList>
            <person name="Gilroy R."/>
            <person name="Ravi A."/>
            <person name="Getino M."/>
            <person name="Pursley I."/>
            <person name="Horton D.L."/>
            <person name="Alikhan N.F."/>
            <person name="Baker D."/>
            <person name="Gharbi K."/>
            <person name="Hall N."/>
            <person name="Watson M."/>
            <person name="Adriaenssens E.M."/>
            <person name="Foster-Nyarko E."/>
            <person name="Jarju S."/>
            <person name="Secka A."/>
            <person name="Antonio M."/>
            <person name="Oren A."/>
            <person name="Chaudhuri R.R."/>
            <person name="La Ragione R."/>
            <person name="Hildebrand F."/>
            <person name="Pallen M.J."/>
        </authorList>
    </citation>
    <scope>NUCLEOTIDE SEQUENCE</scope>
    <source>
        <strain evidence="5">ChiGjej6B6-1540</strain>
    </source>
</reference>
<dbReference type="InterPro" id="IPR017871">
    <property type="entry name" value="ABC_transporter-like_CS"/>
</dbReference>
<dbReference type="InterPro" id="IPR050166">
    <property type="entry name" value="ABC_transporter_ATP-bind"/>
</dbReference>
<keyword evidence="3 5" id="KW-0067">ATP-binding</keyword>
<sequence>MISIENITVRFETKSVLERFSLTIPAEGITALSGPSGCGKTTLLRVLAGLQRPSEGTVRVPQPVTMLFQEDRLLPWRTAEEHITDVLPRDRRHEAAEWLALVELTGEEKVYPAQLSGGMRRRLALARALACGGGICLLDEPFTGVDLARAERILGRIRARKLPVLLSAHEPDLLALCDHIISLDGPPLHIKT</sequence>
<name>A0A9D1RTV1_9FIRM</name>
<dbReference type="EMBL" id="DXGA01000158">
    <property type="protein sequence ID" value="HIW94371.1"/>
    <property type="molecule type" value="Genomic_DNA"/>
</dbReference>
<evidence type="ECO:0000256" key="1">
    <source>
        <dbReference type="ARBA" id="ARBA00022448"/>
    </source>
</evidence>
<dbReference type="InterPro" id="IPR003439">
    <property type="entry name" value="ABC_transporter-like_ATP-bd"/>
</dbReference>
<dbReference type="AlphaFoldDB" id="A0A9D1RTV1"/>
<evidence type="ECO:0000256" key="2">
    <source>
        <dbReference type="ARBA" id="ARBA00022741"/>
    </source>
</evidence>
<dbReference type="Proteomes" id="UP000824192">
    <property type="component" value="Unassembled WGS sequence"/>
</dbReference>
<dbReference type="GO" id="GO:0005524">
    <property type="term" value="F:ATP binding"/>
    <property type="evidence" value="ECO:0007669"/>
    <property type="project" value="UniProtKB-KW"/>
</dbReference>
<reference evidence="5" key="2">
    <citation type="submission" date="2021-04" db="EMBL/GenBank/DDBJ databases">
        <authorList>
            <person name="Gilroy R."/>
        </authorList>
    </citation>
    <scope>NUCLEOTIDE SEQUENCE</scope>
    <source>
        <strain evidence="5">ChiGjej6B6-1540</strain>
    </source>
</reference>
<feature type="domain" description="ABC transporter" evidence="4">
    <location>
        <begin position="2"/>
        <end position="192"/>
    </location>
</feature>
<evidence type="ECO:0000313" key="5">
    <source>
        <dbReference type="EMBL" id="HIW94371.1"/>
    </source>
</evidence>
<dbReference type="Gene3D" id="3.40.50.300">
    <property type="entry name" value="P-loop containing nucleotide triphosphate hydrolases"/>
    <property type="match status" value="1"/>
</dbReference>
<evidence type="ECO:0000313" key="6">
    <source>
        <dbReference type="Proteomes" id="UP000824192"/>
    </source>
</evidence>
<dbReference type="GO" id="GO:0016887">
    <property type="term" value="F:ATP hydrolysis activity"/>
    <property type="evidence" value="ECO:0007669"/>
    <property type="project" value="InterPro"/>
</dbReference>
<protein>
    <submittedName>
        <fullName evidence="5">ATP-binding cassette domain-containing protein</fullName>
    </submittedName>
</protein>
<comment type="caution">
    <text evidence="5">The sequence shown here is derived from an EMBL/GenBank/DDBJ whole genome shotgun (WGS) entry which is preliminary data.</text>
</comment>
<dbReference type="SMART" id="SM00382">
    <property type="entry name" value="AAA"/>
    <property type="match status" value="1"/>
</dbReference>
<dbReference type="PROSITE" id="PS50893">
    <property type="entry name" value="ABC_TRANSPORTER_2"/>
    <property type="match status" value="1"/>
</dbReference>
<dbReference type="PANTHER" id="PTHR42788">
    <property type="entry name" value="TAURINE IMPORT ATP-BINDING PROTEIN-RELATED"/>
    <property type="match status" value="1"/>
</dbReference>
<accession>A0A9D1RTV1</accession>
<gene>
    <name evidence="5" type="ORF">H9868_07515</name>
</gene>
<keyword evidence="1" id="KW-0813">Transport</keyword>
<dbReference type="SUPFAM" id="SSF52540">
    <property type="entry name" value="P-loop containing nucleoside triphosphate hydrolases"/>
    <property type="match status" value="1"/>
</dbReference>
<proteinExistence type="predicted"/>
<evidence type="ECO:0000256" key="3">
    <source>
        <dbReference type="ARBA" id="ARBA00022840"/>
    </source>
</evidence>
<evidence type="ECO:0000259" key="4">
    <source>
        <dbReference type="PROSITE" id="PS50893"/>
    </source>
</evidence>
<organism evidence="5 6">
    <name type="scientific">Candidatus Flavonifractor merdipullorum</name>
    <dbReference type="NCBI Taxonomy" id="2838590"/>
    <lineage>
        <taxon>Bacteria</taxon>
        <taxon>Bacillati</taxon>
        <taxon>Bacillota</taxon>
        <taxon>Clostridia</taxon>
        <taxon>Eubacteriales</taxon>
        <taxon>Oscillospiraceae</taxon>
        <taxon>Flavonifractor</taxon>
    </lineage>
</organism>